<evidence type="ECO:0000313" key="7">
    <source>
        <dbReference type="EMBL" id="BDI30986.1"/>
    </source>
</evidence>
<dbReference type="OrthoDB" id="9763537at2"/>
<gene>
    <name evidence="7" type="ORF">CCAX7_30370</name>
</gene>
<dbReference type="InterPro" id="IPR025705">
    <property type="entry name" value="Beta_hexosaminidase_sua/sub"/>
</dbReference>
<dbReference type="PIRSF" id="PIRSF001093">
    <property type="entry name" value="B-hxosamndse_ab_euk"/>
    <property type="match status" value="1"/>
</dbReference>
<dbReference type="PANTHER" id="PTHR22600:SF57">
    <property type="entry name" value="BETA-N-ACETYLHEXOSAMINIDASE"/>
    <property type="match status" value="1"/>
</dbReference>
<dbReference type="SUPFAM" id="SSF51445">
    <property type="entry name" value="(Trans)glycosidases"/>
    <property type="match status" value="1"/>
</dbReference>
<evidence type="ECO:0000256" key="2">
    <source>
        <dbReference type="ARBA" id="ARBA00006285"/>
    </source>
</evidence>
<keyword evidence="4" id="KW-0378">Hydrolase</keyword>
<feature type="compositionally biased region" description="Polar residues" evidence="6">
    <location>
        <begin position="1"/>
        <end position="19"/>
    </location>
</feature>
<dbReference type="CDD" id="cd06563">
    <property type="entry name" value="GH20_chitobiase-like"/>
    <property type="match status" value="1"/>
</dbReference>
<keyword evidence="5" id="KW-0326">Glycosidase</keyword>
<sequence length="558" mass="62579">MKHTDQAPNGRNPVRTSPTAVGIVPKPNHITDGEGEFHLNAATVFIATGDAHAEASYLADYLSHAAGFPLPVHETEDASDSIVEMRIDPSDTRRGSEGYRLTVTPRRTEIVAATPAGLFHGGQTLLQLLPPTVYGASPIEPQDWTVPCVEIDDSPRFAWRGAMLDVTRHFLSVEFVKKFIDLLALHKMNVLHLHLNDDQGWRIEIKKYPKLTTIGAYRPETLVGRAMQDPSDRDFDPCQQEFDGVPHGGFYTQDEMRAIVEYARVRHVQIVPEIEMPGHAQAAVAAYPELGVSDHTEGVTCIATDVSQVWGIHPTLFNASEETFAFLQDVLTEVMEIFPSRDIHVGGDEAVKTQWRESPSIQARMRELGLEDEHALQSYFIGRMDTFLTQHGRRLIGWDEILEGGLAQNAAVMSWRGEAGGVAAAEKGHDVVMADHKHTYFDYYQSEDRSSEPLAFSNTLTLATVYHYEPIPEALAPEFAHHILGAQAQLWTEYMPDSKQVEYMALPRLAALAEVTWTDAAHKDFTDFGERLSVHFRRLDALHVNYRPTHFDERKDRV</sequence>
<dbReference type="GO" id="GO:0005975">
    <property type="term" value="P:carbohydrate metabolic process"/>
    <property type="evidence" value="ECO:0007669"/>
    <property type="project" value="InterPro"/>
</dbReference>
<dbReference type="Pfam" id="PF00728">
    <property type="entry name" value="Glyco_hydro_20"/>
    <property type="match status" value="1"/>
</dbReference>
<dbReference type="EC" id="3.2.1.52" evidence="3"/>
<dbReference type="InterPro" id="IPR017853">
    <property type="entry name" value="GH"/>
</dbReference>
<dbReference type="SUPFAM" id="SSF55545">
    <property type="entry name" value="beta-N-acetylhexosaminidase-like domain"/>
    <property type="match status" value="1"/>
</dbReference>
<name>A0A402CST5_9BACT</name>
<dbReference type="InterPro" id="IPR015882">
    <property type="entry name" value="HEX_bac_N"/>
</dbReference>
<dbReference type="Gene3D" id="3.30.379.10">
    <property type="entry name" value="Chitobiase/beta-hexosaminidase domain 2-like"/>
    <property type="match status" value="1"/>
</dbReference>
<evidence type="ECO:0000256" key="1">
    <source>
        <dbReference type="ARBA" id="ARBA00001231"/>
    </source>
</evidence>
<comment type="catalytic activity">
    <reaction evidence="1">
        <text>Hydrolysis of terminal non-reducing N-acetyl-D-hexosamine residues in N-acetyl-beta-D-hexosaminides.</text>
        <dbReference type="EC" id="3.2.1.52"/>
    </reaction>
</comment>
<organism evidence="7 8">
    <name type="scientific">Capsulimonas corticalis</name>
    <dbReference type="NCBI Taxonomy" id="2219043"/>
    <lineage>
        <taxon>Bacteria</taxon>
        <taxon>Bacillati</taxon>
        <taxon>Armatimonadota</taxon>
        <taxon>Armatimonadia</taxon>
        <taxon>Capsulimonadales</taxon>
        <taxon>Capsulimonadaceae</taxon>
        <taxon>Capsulimonas</taxon>
    </lineage>
</organism>
<dbReference type="KEGG" id="ccot:CCAX7_30370"/>
<dbReference type="Pfam" id="PF02838">
    <property type="entry name" value="Glyco_hydro_20b"/>
    <property type="match status" value="1"/>
</dbReference>
<reference evidence="7 8" key="1">
    <citation type="journal article" date="2019" name="Int. J. Syst. Evol. Microbiol.">
        <title>Capsulimonas corticalis gen. nov., sp. nov., an aerobic capsulated bacterium, of a novel bacterial order, Capsulimonadales ord. nov., of the class Armatimonadia of the phylum Armatimonadetes.</title>
        <authorList>
            <person name="Li J."/>
            <person name="Kudo C."/>
            <person name="Tonouchi A."/>
        </authorList>
    </citation>
    <scope>NUCLEOTIDE SEQUENCE [LARGE SCALE GENOMIC DNA]</scope>
    <source>
        <strain evidence="7 8">AX-7</strain>
    </source>
</reference>
<dbReference type="GO" id="GO:0030203">
    <property type="term" value="P:glycosaminoglycan metabolic process"/>
    <property type="evidence" value="ECO:0007669"/>
    <property type="project" value="TreeGrafter"/>
</dbReference>
<dbReference type="GO" id="GO:0004563">
    <property type="term" value="F:beta-N-acetylhexosaminidase activity"/>
    <property type="evidence" value="ECO:0007669"/>
    <property type="project" value="UniProtKB-EC"/>
</dbReference>
<protein>
    <recommendedName>
        <fullName evidence="3">beta-N-acetylhexosaminidase</fullName>
        <ecNumber evidence="3">3.2.1.52</ecNumber>
    </recommendedName>
</protein>
<dbReference type="Gene3D" id="3.20.20.80">
    <property type="entry name" value="Glycosidases"/>
    <property type="match status" value="1"/>
</dbReference>
<dbReference type="RefSeq" id="WP_119320437.1">
    <property type="nucleotide sequence ID" value="NZ_AP025739.1"/>
</dbReference>
<dbReference type="AlphaFoldDB" id="A0A402CST5"/>
<dbReference type="InterPro" id="IPR015883">
    <property type="entry name" value="Glyco_hydro_20_cat"/>
</dbReference>
<keyword evidence="8" id="KW-1185">Reference proteome</keyword>
<evidence type="ECO:0000313" key="8">
    <source>
        <dbReference type="Proteomes" id="UP000287394"/>
    </source>
</evidence>
<dbReference type="PANTHER" id="PTHR22600">
    <property type="entry name" value="BETA-HEXOSAMINIDASE"/>
    <property type="match status" value="1"/>
</dbReference>
<evidence type="ECO:0000256" key="6">
    <source>
        <dbReference type="SAM" id="MobiDB-lite"/>
    </source>
</evidence>
<dbReference type="EMBL" id="AP025739">
    <property type="protein sequence ID" value="BDI30986.1"/>
    <property type="molecule type" value="Genomic_DNA"/>
</dbReference>
<feature type="region of interest" description="Disordered" evidence="6">
    <location>
        <begin position="1"/>
        <end position="23"/>
    </location>
</feature>
<evidence type="ECO:0000256" key="4">
    <source>
        <dbReference type="ARBA" id="ARBA00022801"/>
    </source>
</evidence>
<comment type="similarity">
    <text evidence="2">Belongs to the glycosyl hydrolase 20 family.</text>
</comment>
<evidence type="ECO:0000256" key="3">
    <source>
        <dbReference type="ARBA" id="ARBA00012663"/>
    </source>
</evidence>
<dbReference type="GO" id="GO:0016020">
    <property type="term" value="C:membrane"/>
    <property type="evidence" value="ECO:0007669"/>
    <property type="project" value="TreeGrafter"/>
</dbReference>
<dbReference type="InterPro" id="IPR029018">
    <property type="entry name" value="Hex-like_dom2"/>
</dbReference>
<accession>A0A402CST5</accession>
<evidence type="ECO:0000256" key="5">
    <source>
        <dbReference type="ARBA" id="ARBA00023295"/>
    </source>
</evidence>
<dbReference type="PRINTS" id="PR00738">
    <property type="entry name" value="GLHYDRLASE20"/>
</dbReference>
<proteinExistence type="inferred from homology"/>
<dbReference type="Proteomes" id="UP000287394">
    <property type="component" value="Chromosome"/>
</dbReference>